<feature type="non-terminal residue" evidence="3">
    <location>
        <position position="60"/>
    </location>
</feature>
<dbReference type="EMBL" id="KL367597">
    <property type="protein sequence ID" value="KFD62334.1"/>
    <property type="molecule type" value="Genomic_DNA"/>
</dbReference>
<feature type="compositionally biased region" description="Polar residues" evidence="1">
    <location>
        <begin position="28"/>
        <end position="50"/>
    </location>
</feature>
<dbReference type="EMBL" id="KL363253">
    <property type="protein sequence ID" value="KFD50449.1"/>
    <property type="molecule type" value="Genomic_DNA"/>
</dbReference>
<keyword evidence="4" id="KW-1185">Reference proteome</keyword>
<evidence type="ECO:0000313" key="4">
    <source>
        <dbReference type="Proteomes" id="UP000030764"/>
    </source>
</evidence>
<evidence type="ECO:0000313" key="2">
    <source>
        <dbReference type="EMBL" id="KFD50449.1"/>
    </source>
</evidence>
<dbReference type="Proteomes" id="UP000030758">
    <property type="component" value="Unassembled WGS sequence"/>
</dbReference>
<dbReference type="Proteomes" id="UP000030764">
    <property type="component" value="Unassembled WGS sequence"/>
</dbReference>
<protein>
    <submittedName>
        <fullName evidence="3">Uncharacterized protein</fullName>
    </submittedName>
</protein>
<evidence type="ECO:0000313" key="3">
    <source>
        <dbReference type="EMBL" id="KFD62334.1"/>
    </source>
</evidence>
<sequence length="60" mass="6551">GSTRTAVEATYRTFAASLRSKRRRRSGTTHSYDRTTATVENSPAVATNGKQAEDASHRPI</sequence>
<reference evidence="3 4" key="1">
    <citation type="journal article" date="2014" name="Nat. Genet.">
        <title>Genome and transcriptome of the porcine whipworm Trichuris suis.</title>
        <authorList>
            <person name="Jex A.R."/>
            <person name="Nejsum P."/>
            <person name="Schwarz E.M."/>
            <person name="Hu L."/>
            <person name="Young N.D."/>
            <person name="Hall R.S."/>
            <person name="Korhonen P.K."/>
            <person name="Liao S."/>
            <person name="Thamsborg S."/>
            <person name="Xia J."/>
            <person name="Xu P."/>
            <person name="Wang S."/>
            <person name="Scheerlinck J.P."/>
            <person name="Hofmann A."/>
            <person name="Sternberg P.W."/>
            <person name="Wang J."/>
            <person name="Gasser R.B."/>
        </authorList>
    </citation>
    <scope>NUCLEOTIDE SEQUENCE [LARGE SCALE GENOMIC DNA]</scope>
    <source>
        <strain evidence="3">DCEP-RM93F</strain>
        <strain evidence="2">DCEP-RM93M</strain>
    </source>
</reference>
<dbReference type="AlphaFoldDB" id="A0A085MYN8"/>
<feature type="non-terminal residue" evidence="3">
    <location>
        <position position="1"/>
    </location>
</feature>
<proteinExistence type="predicted"/>
<accession>A0A085MYN8</accession>
<evidence type="ECO:0000256" key="1">
    <source>
        <dbReference type="SAM" id="MobiDB-lite"/>
    </source>
</evidence>
<name>A0A085MYN8_9BILA</name>
<feature type="compositionally biased region" description="Basic and acidic residues" evidence="1">
    <location>
        <begin position="51"/>
        <end position="60"/>
    </location>
</feature>
<organism evidence="3">
    <name type="scientific">Trichuris suis</name>
    <name type="common">pig whipworm</name>
    <dbReference type="NCBI Taxonomy" id="68888"/>
    <lineage>
        <taxon>Eukaryota</taxon>
        <taxon>Metazoa</taxon>
        <taxon>Ecdysozoa</taxon>
        <taxon>Nematoda</taxon>
        <taxon>Enoplea</taxon>
        <taxon>Dorylaimia</taxon>
        <taxon>Trichinellida</taxon>
        <taxon>Trichuridae</taxon>
        <taxon>Trichuris</taxon>
    </lineage>
</organism>
<feature type="region of interest" description="Disordered" evidence="1">
    <location>
        <begin position="18"/>
        <end position="60"/>
    </location>
</feature>
<gene>
    <name evidence="2" type="ORF">M513_08676</name>
    <name evidence="3" type="ORF">M514_08676</name>
</gene>